<dbReference type="GO" id="GO:0016491">
    <property type="term" value="F:oxidoreductase activity"/>
    <property type="evidence" value="ECO:0007669"/>
    <property type="project" value="UniProtKB-KW"/>
</dbReference>
<evidence type="ECO:0000313" key="4">
    <source>
        <dbReference type="EMBL" id="MYM80769.1"/>
    </source>
</evidence>
<dbReference type="Proteomes" id="UP000474565">
    <property type="component" value="Unassembled WGS sequence"/>
</dbReference>
<evidence type="ECO:0000313" key="5">
    <source>
        <dbReference type="Proteomes" id="UP000474565"/>
    </source>
</evidence>
<evidence type="ECO:0000256" key="2">
    <source>
        <dbReference type="ARBA" id="ARBA00023002"/>
    </source>
</evidence>
<sequence>MKIEGAIALVTGANRGLGAAFVRALLAAGAAKVYAAARTPSEVTAPGAIPVLLDVIRPDQIDALVRELGDVNLLINNAGIGGTGPVLDTTSIDALRQQFEVNAVGPLRMAQAFAPTLATSSQSAIINVISALSWATLPGVTGTYSASKSAAWALSNAMRQELKAQGTEVLSLHVAFMDTDMARGVPGDKASPDDVAQMTLAALVAGQSEILADDVTRSVHAGLTATPPLYLGMLG</sequence>
<dbReference type="RefSeq" id="WP_161018113.1">
    <property type="nucleotide sequence ID" value="NZ_WWCP01000001.1"/>
</dbReference>
<gene>
    <name evidence="4" type="ORF">GTP44_02185</name>
</gene>
<comment type="caution">
    <text evidence="4">The sequence shown here is derived from an EMBL/GenBank/DDBJ whole genome shotgun (WGS) entry which is preliminary data.</text>
</comment>
<dbReference type="PANTHER" id="PTHR44169">
    <property type="entry name" value="NADPH-DEPENDENT 1-ACYLDIHYDROXYACETONE PHOSPHATE REDUCTASE"/>
    <property type="match status" value="1"/>
</dbReference>
<reference evidence="4 5" key="1">
    <citation type="submission" date="2019-12" db="EMBL/GenBank/DDBJ databases">
        <title>Novel species isolated from a subtropical stream in China.</title>
        <authorList>
            <person name="Lu H."/>
        </authorList>
    </citation>
    <scope>NUCLEOTIDE SEQUENCE [LARGE SCALE GENOMIC DNA]</scope>
    <source>
        <strain evidence="4 5">FT50W</strain>
    </source>
</reference>
<dbReference type="PROSITE" id="PS00061">
    <property type="entry name" value="ADH_SHORT"/>
    <property type="match status" value="1"/>
</dbReference>
<dbReference type="PANTHER" id="PTHR44169:SF6">
    <property type="entry name" value="NADPH-DEPENDENT 1-ACYLDIHYDROXYACETONE PHOSPHATE REDUCTASE"/>
    <property type="match status" value="1"/>
</dbReference>
<evidence type="ECO:0000256" key="1">
    <source>
        <dbReference type="ARBA" id="ARBA00006484"/>
    </source>
</evidence>
<comment type="similarity">
    <text evidence="1 3">Belongs to the short-chain dehydrogenases/reductases (SDR) family.</text>
</comment>
<dbReference type="InterPro" id="IPR020904">
    <property type="entry name" value="Sc_DH/Rdtase_CS"/>
</dbReference>
<dbReference type="InterPro" id="IPR002347">
    <property type="entry name" value="SDR_fam"/>
</dbReference>
<dbReference type="AlphaFoldDB" id="A0A6L8MEM2"/>
<keyword evidence="2" id="KW-0560">Oxidoreductase</keyword>
<organism evidence="4 5">
    <name type="scientific">Duganella lactea</name>
    <dbReference type="NCBI Taxonomy" id="2692173"/>
    <lineage>
        <taxon>Bacteria</taxon>
        <taxon>Pseudomonadati</taxon>
        <taxon>Pseudomonadota</taxon>
        <taxon>Betaproteobacteria</taxon>
        <taxon>Burkholderiales</taxon>
        <taxon>Oxalobacteraceae</taxon>
        <taxon>Telluria group</taxon>
        <taxon>Duganella</taxon>
    </lineage>
</organism>
<dbReference type="SUPFAM" id="SSF51735">
    <property type="entry name" value="NAD(P)-binding Rossmann-fold domains"/>
    <property type="match status" value="1"/>
</dbReference>
<dbReference type="Pfam" id="PF00106">
    <property type="entry name" value="adh_short"/>
    <property type="match status" value="1"/>
</dbReference>
<accession>A0A6L8MEM2</accession>
<name>A0A6L8MEM2_9BURK</name>
<evidence type="ECO:0000256" key="3">
    <source>
        <dbReference type="RuleBase" id="RU000363"/>
    </source>
</evidence>
<proteinExistence type="inferred from homology"/>
<dbReference type="Gene3D" id="3.40.50.720">
    <property type="entry name" value="NAD(P)-binding Rossmann-like Domain"/>
    <property type="match status" value="1"/>
</dbReference>
<dbReference type="NCBIfam" id="NF006119">
    <property type="entry name" value="PRK08264.1-5"/>
    <property type="match status" value="1"/>
</dbReference>
<dbReference type="EMBL" id="WWCP01000001">
    <property type="protein sequence ID" value="MYM80769.1"/>
    <property type="molecule type" value="Genomic_DNA"/>
</dbReference>
<dbReference type="InterPro" id="IPR036291">
    <property type="entry name" value="NAD(P)-bd_dom_sf"/>
</dbReference>
<protein>
    <submittedName>
        <fullName evidence="4">SDR family NAD(P)-dependent oxidoreductase</fullName>
    </submittedName>
</protein>
<dbReference type="PRINTS" id="PR00081">
    <property type="entry name" value="GDHRDH"/>
</dbReference>
<dbReference type="PRINTS" id="PR00080">
    <property type="entry name" value="SDRFAMILY"/>
</dbReference>